<dbReference type="Proteomes" id="UP001230978">
    <property type="component" value="Chromosome"/>
</dbReference>
<accession>A0ABY8Q515</accession>
<gene>
    <name evidence="1" type="ORF">QF092_16940</name>
</gene>
<name>A0ABY8Q515_9RHOB</name>
<dbReference type="EMBL" id="CP124535">
    <property type="protein sequence ID" value="WGV15916.1"/>
    <property type="molecule type" value="Genomic_DNA"/>
</dbReference>
<reference evidence="1 2" key="1">
    <citation type="submission" date="2023-04" db="EMBL/GenBank/DDBJ databases">
        <title>YMD61, complete Genome.</title>
        <authorList>
            <person name="Zhang J."/>
        </authorList>
    </citation>
    <scope>NUCLEOTIDE SEQUENCE [LARGE SCALE GENOMIC DNA]</scope>
    <source>
        <strain evidence="1 2">YMD61</strain>
    </source>
</reference>
<organism evidence="1 2">
    <name type="scientific">Fuscovulum ytuae</name>
    <dbReference type="NCBI Taxonomy" id="3042299"/>
    <lineage>
        <taxon>Bacteria</taxon>
        <taxon>Pseudomonadati</taxon>
        <taxon>Pseudomonadota</taxon>
        <taxon>Alphaproteobacteria</taxon>
        <taxon>Rhodobacterales</taxon>
        <taxon>Paracoccaceae</taxon>
        <taxon>Fuscovulum</taxon>
    </lineage>
</organism>
<protein>
    <submittedName>
        <fullName evidence="1">Uncharacterized protein</fullName>
    </submittedName>
</protein>
<sequence length="63" mass="7044">MNLEIWHCYEQPNYGHRLVVLSKMKKGDANANANSDANDKGPTFTPSFALELAVSEKDLGRFC</sequence>
<proteinExistence type="predicted"/>
<keyword evidence="2" id="KW-1185">Reference proteome</keyword>
<evidence type="ECO:0000313" key="2">
    <source>
        <dbReference type="Proteomes" id="UP001230978"/>
    </source>
</evidence>
<evidence type="ECO:0000313" key="1">
    <source>
        <dbReference type="EMBL" id="WGV15916.1"/>
    </source>
</evidence>
<dbReference type="RefSeq" id="WP_281465747.1">
    <property type="nucleotide sequence ID" value="NZ_CP124535.1"/>
</dbReference>